<evidence type="ECO:0000313" key="5">
    <source>
        <dbReference type="Proteomes" id="UP000011087"/>
    </source>
</evidence>
<dbReference type="EnsemblProtists" id="EKX35525">
    <property type="protein sequence ID" value="EKX35525"/>
    <property type="gene ID" value="GUITHDRAFT_146445"/>
</dbReference>
<dbReference type="GeneID" id="17292237"/>
<feature type="coiled-coil region" evidence="1">
    <location>
        <begin position="124"/>
        <end position="169"/>
    </location>
</feature>
<feature type="region of interest" description="Disordered" evidence="2">
    <location>
        <begin position="169"/>
        <end position="188"/>
    </location>
</feature>
<dbReference type="HOGENOM" id="CLU_366182_0_0_1"/>
<dbReference type="KEGG" id="gtt:GUITHDRAFT_146445"/>
<dbReference type="EMBL" id="JH993089">
    <property type="protein sequence ID" value="EKX35525.1"/>
    <property type="molecule type" value="Genomic_DNA"/>
</dbReference>
<dbReference type="PaxDb" id="55529-EKX35525"/>
<organism evidence="3">
    <name type="scientific">Guillardia theta (strain CCMP2712)</name>
    <name type="common">Cryptophyte</name>
    <dbReference type="NCBI Taxonomy" id="905079"/>
    <lineage>
        <taxon>Eukaryota</taxon>
        <taxon>Cryptophyceae</taxon>
        <taxon>Pyrenomonadales</taxon>
        <taxon>Geminigeraceae</taxon>
        <taxon>Guillardia</taxon>
    </lineage>
</organism>
<reference evidence="3 5" key="1">
    <citation type="journal article" date="2012" name="Nature">
        <title>Algal genomes reveal evolutionary mosaicism and the fate of nucleomorphs.</title>
        <authorList>
            <consortium name="DOE Joint Genome Institute"/>
            <person name="Curtis B.A."/>
            <person name="Tanifuji G."/>
            <person name="Burki F."/>
            <person name="Gruber A."/>
            <person name="Irimia M."/>
            <person name="Maruyama S."/>
            <person name="Arias M.C."/>
            <person name="Ball S.G."/>
            <person name="Gile G.H."/>
            <person name="Hirakawa Y."/>
            <person name="Hopkins J.F."/>
            <person name="Kuo A."/>
            <person name="Rensing S.A."/>
            <person name="Schmutz J."/>
            <person name="Symeonidi A."/>
            <person name="Elias M."/>
            <person name="Eveleigh R.J."/>
            <person name="Herman E.K."/>
            <person name="Klute M.J."/>
            <person name="Nakayama T."/>
            <person name="Obornik M."/>
            <person name="Reyes-Prieto A."/>
            <person name="Armbrust E.V."/>
            <person name="Aves S.J."/>
            <person name="Beiko R.G."/>
            <person name="Coutinho P."/>
            <person name="Dacks J.B."/>
            <person name="Durnford D.G."/>
            <person name="Fast N.M."/>
            <person name="Green B.R."/>
            <person name="Grisdale C.J."/>
            <person name="Hempel F."/>
            <person name="Henrissat B."/>
            <person name="Hoppner M.P."/>
            <person name="Ishida K."/>
            <person name="Kim E."/>
            <person name="Koreny L."/>
            <person name="Kroth P.G."/>
            <person name="Liu Y."/>
            <person name="Malik S.B."/>
            <person name="Maier U.G."/>
            <person name="McRose D."/>
            <person name="Mock T."/>
            <person name="Neilson J.A."/>
            <person name="Onodera N.T."/>
            <person name="Poole A.M."/>
            <person name="Pritham E.J."/>
            <person name="Richards T.A."/>
            <person name="Rocap G."/>
            <person name="Roy S.W."/>
            <person name="Sarai C."/>
            <person name="Schaack S."/>
            <person name="Shirato S."/>
            <person name="Slamovits C.H."/>
            <person name="Spencer D.F."/>
            <person name="Suzuki S."/>
            <person name="Worden A.Z."/>
            <person name="Zauner S."/>
            <person name="Barry K."/>
            <person name="Bell C."/>
            <person name="Bharti A.K."/>
            <person name="Crow J.A."/>
            <person name="Grimwood J."/>
            <person name="Kramer R."/>
            <person name="Lindquist E."/>
            <person name="Lucas S."/>
            <person name="Salamov A."/>
            <person name="McFadden G.I."/>
            <person name="Lane C.E."/>
            <person name="Keeling P.J."/>
            <person name="Gray M.W."/>
            <person name="Grigoriev I.V."/>
            <person name="Archibald J.M."/>
        </authorList>
    </citation>
    <scope>NUCLEOTIDE SEQUENCE</scope>
    <source>
        <strain evidence="3 5">CCMP2712</strain>
    </source>
</reference>
<feature type="compositionally biased region" description="Basic and acidic residues" evidence="2">
    <location>
        <begin position="169"/>
        <end position="183"/>
    </location>
</feature>
<accession>L1II79</accession>
<gene>
    <name evidence="3" type="ORF">GUITHDRAFT_146445</name>
</gene>
<proteinExistence type="predicted"/>
<protein>
    <submittedName>
        <fullName evidence="3 4">Uncharacterized protein</fullName>
    </submittedName>
</protein>
<keyword evidence="1" id="KW-0175">Coiled coil</keyword>
<reference evidence="4" key="3">
    <citation type="submission" date="2016-03" db="UniProtKB">
        <authorList>
            <consortium name="EnsemblProtists"/>
        </authorList>
    </citation>
    <scope>IDENTIFICATION</scope>
</reference>
<evidence type="ECO:0000313" key="3">
    <source>
        <dbReference type="EMBL" id="EKX35525.1"/>
    </source>
</evidence>
<evidence type="ECO:0000256" key="1">
    <source>
        <dbReference type="SAM" id="Coils"/>
    </source>
</evidence>
<reference evidence="5" key="2">
    <citation type="submission" date="2012-11" db="EMBL/GenBank/DDBJ databases">
        <authorList>
            <person name="Kuo A."/>
            <person name="Curtis B.A."/>
            <person name="Tanifuji G."/>
            <person name="Burki F."/>
            <person name="Gruber A."/>
            <person name="Irimia M."/>
            <person name="Maruyama S."/>
            <person name="Arias M.C."/>
            <person name="Ball S.G."/>
            <person name="Gile G.H."/>
            <person name="Hirakawa Y."/>
            <person name="Hopkins J.F."/>
            <person name="Rensing S.A."/>
            <person name="Schmutz J."/>
            <person name="Symeonidi A."/>
            <person name="Elias M."/>
            <person name="Eveleigh R.J."/>
            <person name="Herman E.K."/>
            <person name="Klute M.J."/>
            <person name="Nakayama T."/>
            <person name="Obornik M."/>
            <person name="Reyes-Prieto A."/>
            <person name="Armbrust E.V."/>
            <person name="Aves S.J."/>
            <person name="Beiko R.G."/>
            <person name="Coutinho P."/>
            <person name="Dacks J.B."/>
            <person name="Durnford D.G."/>
            <person name="Fast N.M."/>
            <person name="Green B.R."/>
            <person name="Grisdale C."/>
            <person name="Hempe F."/>
            <person name="Henrissat B."/>
            <person name="Hoppner M.P."/>
            <person name="Ishida K.-I."/>
            <person name="Kim E."/>
            <person name="Koreny L."/>
            <person name="Kroth P.G."/>
            <person name="Liu Y."/>
            <person name="Malik S.-B."/>
            <person name="Maier U.G."/>
            <person name="McRose D."/>
            <person name="Mock T."/>
            <person name="Neilson J.A."/>
            <person name="Onodera N.T."/>
            <person name="Poole A.M."/>
            <person name="Pritham E.J."/>
            <person name="Richards T.A."/>
            <person name="Rocap G."/>
            <person name="Roy S.W."/>
            <person name="Sarai C."/>
            <person name="Schaack S."/>
            <person name="Shirato S."/>
            <person name="Slamovits C.H."/>
            <person name="Spencer D.F."/>
            <person name="Suzuki S."/>
            <person name="Worden A.Z."/>
            <person name="Zauner S."/>
            <person name="Barry K."/>
            <person name="Bell C."/>
            <person name="Bharti A.K."/>
            <person name="Crow J.A."/>
            <person name="Grimwood J."/>
            <person name="Kramer R."/>
            <person name="Lindquist E."/>
            <person name="Lucas S."/>
            <person name="Salamov A."/>
            <person name="McFadden G.I."/>
            <person name="Lane C.E."/>
            <person name="Keeling P.J."/>
            <person name="Gray M.W."/>
            <person name="Grigoriev I.V."/>
            <person name="Archibald J.M."/>
        </authorList>
    </citation>
    <scope>NUCLEOTIDE SEQUENCE</scope>
    <source>
        <strain evidence="5">CCMP2712</strain>
    </source>
</reference>
<keyword evidence="5" id="KW-1185">Reference proteome</keyword>
<dbReference type="AlphaFoldDB" id="L1II79"/>
<sequence length="762" mass="88141">MIRGGERRARSAHGRREDMRDRDQGMEHSRLQGNEDSILKRMTLREENFAMKQSLLNEDAERNIGLAMKLSRDLGNQLDQHRREENELVSDLIRYLKRAIAHQDLFETLVSKARKDVLHAEVIADHKSAELQRVEERMKSLEKSSSERIAELEERLREVQEELDQVKMESQKPAWKEEQEVHDPNSQVTSKEWYEAEIAYLNNRCSQLSVQCETLLMQRVANYSESRSNNSSWREGNRSRRNSSIQLASLLPDECYSPALADGCAQTQEEEFTVAVADFSPPLVLRGSLCDPPHQLLFKSLNPSSAPDQREFALFLPDNFKMVYEVSSSPESNKGRQLRRRKTLLRKSKSIRLDQARSFDDILSMQFDDNLALLPVRTLSRWIGEVWVAFIRHMKDAEEAAAPEETLAVATSEKLFGSFIWKHFLRKYGTDQIASHLRDLVCSARKHREHYPRIRMFAEFAGLDAKRPLKALKTFVMLLEHMLPPSSFDDDNALVWIAAEDIVNIVNRELKLKVLKDKTDRFLNELLPRLITCPDKDRSKRIVDVDICAECLTNLMLEGDYSVLDHILEPVVKVSEETDSISQEIFEQIVFRLDPTADEDVWVKRFHSLTKQEAGEDAISCEDMITIFKQIPLKDYERTVLGDEGKQLHVSNHVLVRASLEHFWYKNNVRIRQTIQDLEDKQARLTALLRRFNSVYSRSSPSVETTLELLMYSRMITAELLLEKTETISKKHKAARPSYFHSSSSRNASIIRALLPRGHSCF</sequence>
<evidence type="ECO:0000313" key="4">
    <source>
        <dbReference type="EnsemblProtists" id="EKX35525"/>
    </source>
</evidence>
<evidence type="ECO:0000256" key="2">
    <source>
        <dbReference type="SAM" id="MobiDB-lite"/>
    </source>
</evidence>
<name>L1II79_GUITC</name>
<dbReference type="Proteomes" id="UP000011087">
    <property type="component" value="Unassembled WGS sequence"/>
</dbReference>
<feature type="region of interest" description="Disordered" evidence="2">
    <location>
        <begin position="1"/>
        <end position="38"/>
    </location>
</feature>
<feature type="compositionally biased region" description="Basic and acidic residues" evidence="2">
    <location>
        <begin position="1"/>
        <end position="30"/>
    </location>
</feature>
<dbReference type="RefSeq" id="XP_005822505.1">
    <property type="nucleotide sequence ID" value="XM_005822448.1"/>
</dbReference>